<dbReference type="OrthoDB" id="6378017at2759"/>
<accession>A0A5B7FMP1</accession>
<reference evidence="1 2" key="1">
    <citation type="submission" date="2019-05" db="EMBL/GenBank/DDBJ databases">
        <title>Another draft genome of Portunus trituberculatus and its Hox gene families provides insights of decapod evolution.</title>
        <authorList>
            <person name="Jeong J.-H."/>
            <person name="Song I."/>
            <person name="Kim S."/>
            <person name="Choi T."/>
            <person name="Kim D."/>
            <person name="Ryu S."/>
            <person name="Kim W."/>
        </authorList>
    </citation>
    <scope>NUCLEOTIDE SEQUENCE [LARGE SCALE GENOMIC DNA]</scope>
    <source>
        <tissue evidence="1">Muscle</tissue>
    </source>
</reference>
<dbReference type="Proteomes" id="UP000324222">
    <property type="component" value="Unassembled WGS sequence"/>
</dbReference>
<evidence type="ECO:0000313" key="2">
    <source>
        <dbReference type="Proteomes" id="UP000324222"/>
    </source>
</evidence>
<comment type="caution">
    <text evidence="1">The sequence shown here is derived from an EMBL/GenBank/DDBJ whole genome shotgun (WGS) entry which is preliminary data.</text>
</comment>
<name>A0A5B7FMP1_PORTR</name>
<gene>
    <name evidence="1" type="ORF">E2C01_039308</name>
</gene>
<keyword evidence="2" id="KW-1185">Reference proteome</keyword>
<dbReference type="EMBL" id="VSRR010006809">
    <property type="protein sequence ID" value="MPC45604.1"/>
    <property type="molecule type" value="Genomic_DNA"/>
</dbReference>
<protein>
    <submittedName>
        <fullName evidence="1">Uncharacterized protein</fullName>
    </submittedName>
</protein>
<proteinExistence type="predicted"/>
<dbReference type="AlphaFoldDB" id="A0A5B7FMP1"/>
<sequence>METGHYEPCLNPMIEDIQMQRLPPSQGIEIYIGKHFKALSDGFCGLVHYHCWKSSLLNVTSSSQPLEGEPAKENKILKKWPLEFGSQEDM</sequence>
<organism evidence="1 2">
    <name type="scientific">Portunus trituberculatus</name>
    <name type="common">Swimming crab</name>
    <name type="synonym">Neptunus trituberculatus</name>
    <dbReference type="NCBI Taxonomy" id="210409"/>
    <lineage>
        <taxon>Eukaryota</taxon>
        <taxon>Metazoa</taxon>
        <taxon>Ecdysozoa</taxon>
        <taxon>Arthropoda</taxon>
        <taxon>Crustacea</taxon>
        <taxon>Multicrustacea</taxon>
        <taxon>Malacostraca</taxon>
        <taxon>Eumalacostraca</taxon>
        <taxon>Eucarida</taxon>
        <taxon>Decapoda</taxon>
        <taxon>Pleocyemata</taxon>
        <taxon>Brachyura</taxon>
        <taxon>Eubrachyura</taxon>
        <taxon>Portunoidea</taxon>
        <taxon>Portunidae</taxon>
        <taxon>Portuninae</taxon>
        <taxon>Portunus</taxon>
    </lineage>
</organism>
<evidence type="ECO:0000313" key="1">
    <source>
        <dbReference type="EMBL" id="MPC45604.1"/>
    </source>
</evidence>